<reference evidence="3 4" key="1">
    <citation type="submission" date="2019-02" db="EMBL/GenBank/DDBJ databases">
        <title>Deep-cultivation of Planctomycetes and their phenomic and genomic characterization uncovers novel biology.</title>
        <authorList>
            <person name="Wiegand S."/>
            <person name="Jogler M."/>
            <person name="Boedeker C."/>
            <person name="Pinto D."/>
            <person name="Vollmers J."/>
            <person name="Rivas-Marin E."/>
            <person name="Kohn T."/>
            <person name="Peeters S.H."/>
            <person name="Heuer A."/>
            <person name="Rast P."/>
            <person name="Oberbeckmann S."/>
            <person name="Bunk B."/>
            <person name="Jeske O."/>
            <person name="Meyerdierks A."/>
            <person name="Storesund J.E."/>
            <person name="Kallscheuer N."/>
            <person name="Luecker S."/>
            <person name="Lage O.M."/>
            <person name="Pohl T."/>
            <person name="Merkel B.J."/>
            <person name="Hornburger P."/>
            <person name="Mueller R.-W."/>
            <person name="Bruemmer F."/>
            <person name="Labrenz M."/>
            <person name="Spormann A.M."/>
            <person name="Op den Camp H."/>
            <person name="Overmann J."/>
            <person name="Amann R."/>
            <person name="Jetten M.S.M."/>
            <person name="Mascher T."/>
            <person name="Medema M.H."/>
            <person name="Devos D.P."/>
            <person name="Kaster A.-K."/>
            <person name="Ovreas L."/>
            <person name="Rohde M."/>
            <person name="Galperin M.Y."/>
            <person name="Jogler C."/>
        </authorList>
    </citation>
    <scope>NUCLEOTIDE SEQUENCE [LARGE SCALE GENOMIC DNA]</scope>
    <source>
        <strain evidence="3 4">Pan153</strain>
    </source>
</reference>
<name>A0A518FS62_9PLAN</name>
<dbReference type="OrthoDB" id="9776369at2"/>
<dbReference type="Gene3D" id="3.40.50.12020">
    <property type="entry name" value="Uncharacterised protein family UPF0261, NN domain"/>
    <property type="match status" value="1"/>
</dbReference>
<dbReference type="PANTHER" id="PTHR31862">
    <property type="entry name" value="UPF0261 DOMAIN PROTEIN (AFU_ORTHOLOGUE AFUA_1G10120)"/>
    <property type="match status" value="1"/>
</dbReference>
<organism evidence="3 4">
    <name type="scientific">Gimesia panareensis</name>
    <dbReference type="NCBI Taxonomy" id="2527978"/>
    <lineage>
        <taxon>Bacteria</taxon>
        <taxon>Pseudomonadati</taxon>
        <taxon>Planctomycetota</taxon>
        <taxon>Planctomycetia</taxon>
        <taxon>Planctomycetales</taxon>
        <taxon>Planctomycetaceae</taxon>
        <taxon>Gimesia</taxon>
    </lineage>
</organism>
<dbReference type="RefSeq" id="WP_145457214.1">
    <property type="nucleotide sequence ID" value="NZ_CP036317.1"/>
</dbReference>
<evidence type="ECO:0000259" key="2">
    <source>
        <dbReference type="Pfam" id="PF23189"/>
    </source>
</evidence>
<feature type="domain" description="UPF0261" evidence="1">
    <location>
        <begin position="3"/>
        <end position="176"/>
    </location>
</feature>
<dbReference type="CDD" id="cd15488">
    <property type="entry name" value="Tm-1-like"/>
    <property type="match status" value="1"/>
</dbReference>
<dbReference type="AlphaFoldDB" id="A0A518FS62"/>
<dbReference type="InterPro" id="IPR008322">
    <property type="entry name" value="UPF0261"/>
</dbReference>
<evidence type="ECO:0000259" key="1">
    <source>
        <dbReference type="Pfam" id="PF06792"/>
    </source>
</evidence>
<dbReference type="Proteomes" id="UP000320839">
    <property type="component" value="Chromosome"/>
</dbReference>
<gene>
    <name evidence="3" type="ORF">Pan153_38080</name>
</gene>
<dbReference type="NCBIfam" id="NF002674">
    <property type="entry name" value="PRK02399.1-2"/>
    <property type="match status" value="1"/>
</dbReference>
<dbReference type="PANTHER" id="PTHR31862:SF1">
    <property type="entry name" value="UPF0261 DOMAIN PROTEIN (AFU_ORTHOLOGUE AFUA_1G10120)"/>
    <property type="match status" value="1"/>
</dbReference>
<proteinExistence type="predicted"/>
<feature type="domain" description="UPF0261" evidence="2">
    <location>
        <begin position="183"/>
        <end position="400"/>
    </location>
</feature>
<sequence length="408" mass="43966">MQPTVYALATMDTKGEELCFVADCIRRTGVKVMLVDVSTGGVSERADISARTIAQSHQSGPDHVLGLTDRGEAIRAMSEALLHWLPAEVSAGNVSGIIALGGSGGTALIAPALQALPVGFPKLIVSTVASGNTQPYVGISDITMMYSVVDVAGLNSVSRRVLSNAAHAIAGMVRHKSEFSTDRPALGMTMFGVTTPCVDLVRESLEAQGFDPLVFHATGTGGQAMEKLVADGLIQGVLDITTTEVADELVGGIMPGGPDRFDIMIQRGIPYVMSLGALDMVNFGARETVPERFAERHFHVHNPQVTLMRTTAEENRQFAHWIARKVNRSTAPVEILIPELGVSMLDQPGEAFYDPEADRCLFETLEQEVQQTTDRQVTRHGCHINDPLFAEALVAAFERVSGNRFQQR</sequence>
<dbReference type="Pfam" id="PF06792">
    <property type="entry name" value="UPF0261"/>
    <property type="match status" value="1"/>
</dbReference>
<dbReference type="InterPro" id="IPR056778">
    <property type="entry name" value="UPF0261_C"/>
</dbReference>
<accession>A0A518FS62</accession>
<dbReference type="Pfam" id="PF23189">
    <property type="entry name" value="UPF0261_C"/>
    <property type="match status" value="1"/>
</dbReference>
<dbReference type="NCBIfam" id="NF002673">
    <property type="entry name" value="PRK02399.1-1"/>
    <property type="match status" value="1"/>
</dbReference>
<evidence type="ECO:0000313" key="3">
    <source>
        <dbReference type="EMBL" id="QDV19145.1"/>
    </source>
</evidence>
<protein>
    <submittedName>
        <fullName evidence="3">Uncharacterized protein</fullName>
    </submittedName>
</protein>
<dbReference type="InterPro" id="IPR051353">
    <property type="entry name" value="Tobamovirus_resist_UPF0261"/>
</dbReference>
<evidence type="ECO:0000313" key="4">
    <source>
        <dbReference type="Proteomes" id="UP000320839"/>
    </source>
</evidence>
<dbReference type="Gene3D" id="3.40.50.12030">
    <property type="entry name" value="Uncharacterised protein family UPF0261, NC domain"/>
    <property type="match status" value="1"/>
</dbReference>
<dbReference type="EMBL" id="CP036317">
    <property type="protein sequence ID" value="QDV19145.1"/>
    <property type="molecule type" value="Genomic_DNA"/>
</dbReference>
<dbReference type="PIRSF" id="PIRSF033271">
    <property type="entry name" value="UCP033271"/>
    <property type="match status" value="1"/>
</dbReference>
<dbReference type="InterPro" id="IPR044122">
    <property type="entry name" value="UPF0261_N"/>
</dbReference>